<keyword evidence="6 11" id="KW-0472">Membrane</keyword>
<reference evidence="13 14" key="1">
    <citation type="journal article" date="2007" name="Nature">
        <title>Genome of the marsupial Monodelphis domestica reveals innovation in non-coding sequences.</title>
        <authorList>
            <person name="Mikkelsen T.S."/>
            <person name="Wakefield M.J."/>
            <person name="Aken B."/>
            <person name="Amemiya C.T."/>
            <person name="Chang J.L."/>
            <person name="Duke S."/>
            <person name="Garber M."/>
            <person name="Gentles A.J."/>
            <person name="Goodstadt L."/>
            <person name="Heger A."/>
            <person name="Jurka J."/>
            <person name="Kamal M."/>
            <person name="Mauceli E."/>
            <person name="Searle S.M."/>
            <person name="Sharpe T."/>
            <person name="Baker M.L."/>
            <person name="Batzer M.A."/>
            <person name="Benos P.V."/>
            <person name="Belov K."/>
            <person name="Clamp M."/>
            <person name="Cook A."/>
            <person name="Cuff J."/>
            <person name="Das R."/>
            <person name="Davidow L."/>
            <person name="Deakin J.E."/>
            <person name="Fazzari M.J."/>
            <person name="Glass J.L."/>
            <person name="Grabherr M."/>
            <person name="Greally J.M."/>
            <person name="Gu W."/>
            <person name="Hore T.A."/>
            <person name="Huttley G.A."/>
            <person name="Kleber M."/>
            <person name="Jirtle R.L."/>
            <person name="Koina E."/>
            <person name="Lee J.T."/>
            <person name="Mahony S."/>
            <person name="Marra M.A."/>
            <person name="Miller R.D."/>
            <person name="Nicholls R.D."/>
            <person name="Oda M."/>
            <person name="Papenfuss A.T."/>
            <person name="Parra Z.E."/>
            <person name="Pollock D.D."/>
            <person name="Ray D.A."/>
            <person name="Schein J.E."/>
            <person name="Speed T.P."/>
            <person name="Thompson K."/>
            <person name="VandeBerg J.L."/>
            <person name="Wade C.M."/>
            <person name="Walker J.A."/>
            <person name="Waters P.D."/>
            <person name="Webber C."/>
            <person name="Weidman J.R."/>
            <person name="Xie X."/>
            <person name="Zody M.C."/>
            <person name="Baldwin J."/>
            <person name="Abdouelleil A."/>
            <person name="Abdulkadir J."/>
            <person name="Abebe A."/>
            <person name="Abera B."/>
            <person name="Abreu J."/>
            <person name="Acer S.C."/>
            <person name="Aftuck L."/>
            <person name="Alexander A."/>
            <person name="An P."/>
            <person name="Anderson E."/>
            <person name="Anderson S."/>
            <person name="Arachi H."/>
            <person name="Azer M."/>
            <person name="Bachantsang P."/>
            <person name="Barry A."/>
            <person name="Bayul T."/>
            <person name="Berlin A."/>
            <person name="Bessette D."/>
            <person name="Bloom T."/>
            <person name="Bloom T."/>
            <person name="Boguslavskiy L."/>
            <person name="Bonnet C."/>
            <person name="Boukhgalter B."/>
            <person name="Bourzgui I."/>
            <person name="Brown A."/>
            <person name="Cahill P."/>
            <person name="Channer S."/>
            <person name="Cheshatsang Y."/>
            <person name="Chuda L."/>
            <person name="Citroen M."/>
            <person name="Collymore A."/>
            <person name="Cooke P."/>
            <person name="Costello M."/>
            <person name="D'Aco K."/>
            <person name="Daza R."/>
            <person name="De Haan G."/>
            <person name="DeGray S."/>
            <person name="DeMaso C."/>
            <person name="Dhargay N."/>
            <person name="Dooley K."/>
            <person name="Dooley E."/>
            <person name="Doricent M."/>
            <person name="Dorje P."/>
            <person name="Dorjee K."/>
            <person name="Dupes A."/>
            <person name="Elong R."/>
            <person name="Falk J."/>
            <person name="Farina A."/>
            <person name="Faro S."/>
            <person name="Ferguson D."/>
            <person name="Fisher S."/>
            <person name="Foley C.D."/>
            <person name="Franke A."/>
            <person name="Friedrich D."/>
            <person name="Gadbois L."/>
            <person name="Gearin G."/>
            <person name="Gearin C.R."/>
            <person name="Giannoukos G."/>
            <person name="Goode T."/>
            <person name="Graham J."/>
            <person name="Grandbois E."/>
            <person name="Grewal S."/>
            <person name="Gyaltsen K."/>
            <person name="Hafez N."/>
            <person name="Hagos B."/>
            <person name="Hall J."/>
            <person name="Henson C."/>
            <person name="Hollinger A."/>
            <person name="Honan T."/>
            <person name="Huard M.D."/>
            <person name="Hughes L."/>
            <person name="Hurhula B."/>
            <person name="Husby M.E."/>
            <person name="Kamat A."/>
            <person name="Kanga B."/>
            <person name="Kashin S."/>
            <person name="Khazanovich D."/>
            <person name="Kisner P."/>
            <person name="Lance K."/>
            <person name="Lara M."/>
            <person name="Lee W."/>
            <person name="Lennon N."/>
            <person name="Letendre F."/>
            <person name="LeVine R."/>
            <person name="Lipovsky A."/>
            <person name="Liu X."/>
            <person name="Liu J."/>
            <person name="Liu S."/>
            <person name="Lokyitsang T."/>
            <person name="Lokyitsang Y."/>
            <person name="Lubonja R."/>
            <person name="Lui A."/>
            <person name="MacDonald P."/>
            <person name="Magnisalis V."/>
            <person name="Maru K."/>
            <person name="Matthews C."/>
            <person name="McCusker W."/>
            <person name="McDonough S."/>
            <person name="Mehta T."/>
            <person name="Meldrim J."/>
            <person name="Meneus L."/>
            <person name="Mihai O."/>
            <person name="Mihalev A."/>
            <person name="Mihova T."/>
            <person name="Mittelman R."/>
            <person name="Mlenga V."/>
            <person name="Montmayeur A."/>
            <person name="Mulrain L."/>
            <person name="Navidi A."/>
            <person name="Naylor J."/>
            <person name="Negash T."/>
            <person name="Nguyen T."/>
            <person name="Nguyen N."/>
            <person name="Nicol R."/>
            <person name="Norbu C."/>
            <person name="Norbu N."/>
            <person name="Novod N."/>
            <person name="O'Neill B."/>
            <person name="Osman S."/>
            <person name="Markiewicz E."/>
            <person name="Oyono O.L."/>
            <person name="Patti C."/>
            <person name="Phunkhang P."/>
            <person name="Pierre F."/>
            <person name="Priest M."/>
            <person name="Raghuraman S."/>
            <person name="Rege F."/>
            <person name="Reyes R."/>
            <person name="Rise C."/>
            <person name="Rogov P."/>
            <person name="Ross K."/>
            <person name="Ryan E."/>
            <person name="Settipalli S."/>
            <person name="Shea T."/>
            <person name="Sherpa N."/>
            <person name="Shi L."/>
            <person name="Shih D."/>
            <person name="Sparrow T."/>
            <person name="Spaulding J."/>
            <person name="Stalker J."/>
            <person name="Stange-Thomann N."/>
            <person name="Stavropoulos S."/>
            <person name="Stone C."/>
            <person name="Strader C."/>
            <person name="Tesfaye S."/>
            <person name="Thomson T."/>
            <person name="Thoulutsang Y."/>
            <person name="Thoulutsang D."/>
            <person name="Topham K."/>
            <person name="Topping I."/>
            <person name="Tsamla T."/>
            <person name="Vassiliev H."/>
            <person name="Vo A."/>
            <person name="Wangchuk T."/>
            <person name="Wangdi T."/>
            <person name="Weiand M."/>
            <person name="Wilkinson J."/>
            <person name="Wilson A."/>
            <person name="Yadav S."/>
            <person name="Young G."/>
            <person name="Yu Q."/>
            <person name="Zembek L."/>
            <person name="Zhong D."/>
            <person name="Zimmer A."/>
            <person name="Zwirko Z."/>
            <person name="Jaffe D.B."/>
            <person name="Alvarez P."/>
            <person name="Brockman W."/>
            <person name="Butler J."/>
            <person name="Chin C."/>
            <person name="Gnerre S."/>
            <person name="MacCallum I."/>
            <person name="Graves J.A."/>
            <person name="Ponting C.P."/>
            <person name="Breen M."/>
            <person name="Samollow P.B."/>
            <person name="Lander E.S."/>
            <person name="Lindblad-Toh K."/>
        </authorList>
    </citation>
    <scope>NUCLEOTIDE SEQUENCE [LARGE SCALE GENOMIC DNA]</scope>
</reference>
<evidence type="ECO:0000256" key="1">
    <source>
        <dbReference type="ARBA" id="ARBA00004651"/>
    </source>
</evidence>
<dbReference type="Proteomes" id="UP000002280">
    <property type="component" value="Chromosome 5"/>
</dbReference>
<evidence type="ECO:0000256" key="8">
    <source>
        <dbReference type="ARBA" id="ARBA00023180"/>
    </source>
</evidence>
<keyword evidence="9 10" id="KW-0807">Transducer</keyword>
<evidence type="ECO:0000313" key="13">
    <source>
        <dbReference type="Ensembl" id="ENSMODP00000033191.2"/>
    </source>
</evidence>
<dbReference type="FunCoup" id="F6TNN2">
    <property type="interactions" value="211"/>
</dbReference>
<evidence type="ECO:0000256" key="11">
    <source>
        <dbReference type="SAM" id="Phobius"/>
    </source>
</evidence>
<evidence type="ECO:0000256" key="2">
    <source>
        <dbReference type="ARBA" id="ARBA00022475"/>
    </source>
</evidence>
<keyword evidence="14" id="KW-1185">Reference proteome</keyword>
<feature type="transmembrane region" description="Helical" evidence="11">
    <location>
        <begin position="104"/>
        <end position="134"/>
    </location>
</feature>
<feature type="domain" description="G-protein coupled receptors family 1 profile" evidence="12">
    <location>
        <begin position="44"/>
        <end position="290"/>
    </location>
</feature>
<name>F6TNN2_MONDO</name>
<comment type="subcellular location">
    <subcellularLocation>
        <location evidence="1">Cell membrane</location>
        <topology evidence="1">Multi-pass membrane protein</topology>
    </subcellularLocation>
</comment>
<dbReference type="InParanoid" id="F6TNN2"/>
<feature type="transmembrane region" description="Helical" evidence="11">
    <location>
        <begin position="30"/>
        <end position="52"/>
    </location>
</feature>
<dbReference type="SUPFAM" id="SSF81321">
    <property type="entry name" value="Family A G protein-coupled receptor-like"/>
    <property type="match status" value="1"/>
</dbReference>
<dbReference type="InterPro" id="IPR026234">
    <property type="entry name" value="MRGPCRFAMILY"/>
</dbReference>
<feature type="transmembrane region" description="Helical" evidence="11">
    <location>
        <begin position="232"/>
        <end position="260"/>
    </location>
</feature>
<dbReference type="Gene3D" id="1.20.1070.10">
    <property type="entry name" value="Rhodopsin 7-helix transmembrane proteins"/>
    <property type="match status" value="1"/>
</dbReference>
<keyword evidence="8" id="KW-0325">Glycoprotein</keyword>
<dbReference type="eggNOG" id="ENOG502RTWA">
    <property type="taxonomic scope" value="Eukaryota"/>
</dbReference>
<feature type="transmembrane region" description="Helical" evidence="11">
    <location>
        <begin position="272"/>
        <end position="293"/>
    </location>
</feature>
<feature type="transmembrane region" description="Helical" evidence="11">
    <location>
        <begin position="155"/>
        <end position="174"/>
    </location>
</feature>
<dbReference type="GO" id="GO:0007186">
    <property type="term" value="P:G protein-coupled receptor signaling pathway"/>
    <property type="evidence" value="ECO:0000318"/>
    <property type="project" value="GO_Central"/>
</dbReference>
<evidence type="ECO:0000313" key="14">
    <source>
        <dbReference type="Proteomes" id="UP000002280"/>
    </source>
</evidence>
<proteinExistence type="inferred from homology"/>
<evidence type="ECO:0000256" key="4">
    <source>
        <dbReference type="ARBA" id="ARBA00022989"/>
    </source>
</evidence>
<dbReference type="PROSITE" id="PS50262">
    <property type="entry name" value="G_PROTEIN_RECEP_F1_2"/>
    <property type="match status" value="1"/>
</dbReference>
<dbReference type="GeneTree" id="ENSGT01030000234639"/>
<dbReference type="PRINTS" id="PR00237">
    <property type="entry name" value="GPCRRHODOPSN"/>
</dbReference>
<evidence type="ECO:0000259" key="12">
    <source>
        <dbReference type="PROSITE" id="PS50262"/>
    </source>
</evidence>
<dbReference type="FunFam" id="1.20.1070.10:FF:000134">
    <property type="entry name" value="proto-oncogene Mas"/>
    <property type="match status" value="1"/>
</dbReference>
<evidence type="ECO:0000256" key="3">
    <source>
        <dbReference type="ARBA" id="ARBA00022692"/>
    </source>
</evidence>
<evidence type="ECO:0000256" key="5">
    <source>
        <dbReference type="ARBA" id="ARBA00023040"/>
    </source>
</evidence>
<feature type="transmembrane region" description="Helical" evidence="11">
    <location>
        <begin position="64"/>
        <end position="84"/>
    </location>
</feature>
<dbReference type="AlphaFoldDB" id="F6TNN2"/>
<dbReference type="PROSITE" id="PS00237">
    <property type="entry name" value="G_PROTEIN_RECEP_F1_1"/>
    <property type="match status" value="1"/>
</dbReference>
<reference evidence="13" key="2">
    <citation type="submission" date="2025-08" db="UniProtKB">
        <authorList>
            <consortium name="Ensembl"/>
        </authorList>
    </citation>
    <scope>IDENTIFICATION</scope>
</reference>
<accession>F6TNN2</accession>
<evidence type="ECO:0000256" key="7">
    <source>
        <dbReference type="ARBA" id="ARBA00023170"/>
    </source>
</evidence>
<keyword evidence="3 10" id="KW-0812">Transmembrane</keyword>
<evidence type="ECO:0000256" key="9">
    <source>
        <dbReference type="ARBA" id="ARBA00023224"/>
    </source>
</evidence>
<dbReference type="PANTHER" id="PTHR11334:SF29">
    <property type="entry name" value="MAS-RELATED G-PROTEIN COUPLED RECEPTOR MEMBER X2"/>
    <property type="match status" value="1"/>
</dbReference>
<reference evidence="13" key="3">
    <citation type="submission" date="2025-09" db="UniProtKB">
        <authorList>
            <consortium name="Ensembl"/>
        </authorList>
    </citation>
    <scope>IDENTIFICATION</scope>
</reference>
<protein>
    <recommendedName>
        <fullName evidence="12">G-protein coupled receptors family 1 profile domain-containing protein</fullName>
    </recommendedName>
</protein>
<dbReference type="PRINTS" id="PR02108">
    <property type="entry name" value="MRGPCRFAMILY"/>
</dbReference>
<dbReference type="HOGENOM" id="CLU_009579_4_1_1"/>
<dbReference type="GO" id="GO:0005886">
    <property type="term" value="C:plasma membrane"/>
    <property type="evidence" value="ECO:0000318"/>
    <property type="project" value="GO_Central"/>
</dbReference>
<dbReference type="InterPro" id="IPR017452">
    <property type="entry name" value="GPCR_Rhodpsn_7TM"/>
</dbReference>
<comment type="similarity">
    <text evidence="10">Belongs to the G-protein coupled receptor 1 family.</text>
</comment>
<keyword evidence="5 10" id="KW-0297">G-protein coupled receptor</keyword>
<dbReference type="Ensembl" id="ENSMODT00000034769.2">
    <property type="protein sequence ID" value="ENSMODP00000033191.2"/>
    <property type="gene ID" value="ENSMODG00000007370.4"/>
</dbReference>
<dbReference type="Pfam" id="PF00001">
    <property type="entry name" value="7tm_1"/>
    <property type="match status" value="1"/>
</dbReference>
<dbReference type="CDD" id="cd14973">
    <property type="entry name" value="7tmA_Mrgpr"/>
    <property type="match status" value="1"/>
</dbReference>
<dbReference type="Bgee" id="ENSMODG00000007370">
    <property type="expression patterns" value="Expressed in lung and 3 other cell types or tissues"/>
</dbReference>
<evidence type="ECO:0000256" key="6">
    <source>
        <dbReference type="ARBA" id="ARBA00023136"/>
    </source>
</evidence>
<feature type="transmembrane region" description="Helical" evidence="11">
    <location>
        <begin position="194"/>
        <end position="220"/>
    </location>
</feature>
<keyword evidence="7 10" id="KW-0675">Receptor</keyword>
<dbReference type="InterPro" id="IPR000276">
    <property type="entry name" value="GPCR_Rhodpsn"/>
</dbReference>
<keyword evidence="4 11" id="KW-1133">Transmembrane helix</keyword>
<dbReference type="GO" id="GO:0004930">
    <property type="term" value="F:G protein-coupled receptor activity"/>
    <property type="evidence" value="ECO:0000318"/>
    <property type="project" value="GO_Central"/>
</dbReference>
<dbReference type="PANTHER" id="PTHR11334">
    <property type="entry name" value="MAS-RELATED G-PROTEIN COUPLED RECEPTOR"/>
    <property type="match status" value="1"/>
</dbReference>
<evidence type="ECO:0000256" key="10">
    <source>
        <dbReference type="RuleBase" id="RU000688"/>
    </source>
</evidence>
<sequence>SLPDPAFANMGNGMWRKQTEDASSPSRLCIPYLTVLISLVGLLGNGTVLWLLGFSIKRNPFSVYILNLAGADFIFLSCQAFYTVVDIWKDSYNTSSTDHFYVTWFLYSSFPALRVLAPVTFSAYTMGLSLLAAISTERCLSVLFPVWYRGQRPKHTSTAVCALLWIQAVLVSVLTGESCGFFYRPYNEQGCYDFTMASAVLVFFLFSLMSGCSLTVFLKVRSSFWARRSPKIYVVILLTVLMFLLLGSPFSLYWFLLAWWKDTLLKGWHVPYFIIDILSCVNSSINPFIYFFVGSFRQQKQRESLRVVLQRALKDEPESSRTETTEMSA</sequence>
<organism evidence="13 14">
    <name type="scientific">Monodelphis domestica</name>
    <name type="common">Gray short-tailed opossum</name>
    <dbReference type="NCBI Taxonomy" id="13616"/>
    <lineage>
        <taxon>Eukaryota</taxon>
        <taxon>Metazoa</taxon>
        <taxon>Chordata</taxon>
        <taxon>Craniata</taxon>
        <taxon>Vertebrata</taxon>
        <taxon>Euteleostomi</taxon>
        <taxon>Mammalia</taxon>
        <taxon>Metatheria</taxon>
        <taxon>Didelphimorphia</taxon>
        <taxon>Didelphidae</taxon>
        <taxon>Monodelphis</taxon>
    </lineage>
</organism>
<keyword evidence="2" id="KW-1003">Cell membrane</keyword>
<dbReference type="OMA" id="HFYVTWF"/>
<dbReference type="STRING" id="13616.ENSMODP00000033191"/>